<evidence type="ECO:0000313" key="1">
    <source>
        <dbReference type="EMBL" id="MDS1821650.1"/>
    </source>
</evidence>
<gene>
    <name evidence="1" type="ORF">QX249_13330</name>
</gene>
<name>A0AAW8Q1V2_VIBPH</name>
<comment type="caution">
    <text evidence="1">The sequence shown here is derived from an EMBL/GenBank/DDBJ whole genome shotgun (WGS) entry which is preliminary data.</text>
</comment>
<dbReference type="RefSeq" id="WP_311020565.1">
    <property type="nucleotide sequence ID" value="NZ_JAUHGG010000003.1"/>
</dbReference>
<protein>
    <submittedName>
        <fullName evidence="1">Uncharacterized protein</fullName>
    </submittedName>
</protein>
<accession>A0AAW8Q1V2</accession>
<evidence type="ECO:0000313" key="2">
    <source>
        <dbReference type="Proteomes" id="UP001253193"/>
    </source>
</evidence>
<dbReference type="AlphaFoldDB" id="A0AAW8Q1V2"/>
<reference evidence="1" key="1">
    <citation type="submission" date="2023-06" db="EMBL/GenBank/DDBJ databases">
        <title>Genomic Diversity of Vibrio spp. and Metagenomic Analysis of Pathogens in Florida Gulf Coastal Waters Following Hurricane Ian.</title>
        <authorList>
            <person name="Brumfield K.D."/>
        </authorList>
    </citation>
    <scope>NUCLEOTIDE SEQUENCE</scope>
    <source>
        <strain evidence="1">WBS2B-138</strain>
    </source>
</reference>
<sequence length="193" mass="21748">MSQDTGFAHFVIEDNYNKQFLLLGSQFLEDDLEGASPVLLETMDGQPVSVSRENLNSNYRLLSKIRIAKCWTGASHSLAPVSPVFISYKGLKVALIGVTHRAGLPDSRRYAVYQRISEQDDAKDVFSMPLDEFYDMFSLLTEASVTMSPFEIDENGTIGYITNRNSMDKQKFPVMDVVIEDEDKSMLIKKISN</sequence>
<organism evidence="1 2">
    <name type="scientific">Vibrio parahaemolyticus</name>
    <dbReference type="NCBI Taxonomy" id="670"/>
    <lineage>
        <taxon>Bacteria</taxon>
        <taxon>Pseudomonadati</taxon>
        <taxon>Pseudomonadota</taxon>
        <taxon>Gammaproteobacteria</taxon>
        <taxon>Vibrionales</taxon>
        <taxon>Vibrionaceae</taxon>
        <taxon>Vibrio</taxon>
    </lineage>
</organism>
<dbReference type="Proteomes" id="UP001253193">
    <property type="component" value="Unassembled WGS sequence"/>
</dbReference>
<proteinExistence type="predicted"/>
<dbReference type="EMBL" id="JAUHGG010000003">
    <property type="protein sequence ID" value="MDS1821650.1"/>
    <property type="molecule type" value="Genomic_DNA"/>
</dbReference>